<dbReference type="Proteomes" id="UP000324800">
    <property type="component" value="Unassembled WGS sequence"/>
</dbReference>
<comment type="caution">
    <text evidence="1">The sequence shown here is derived from an EMBL/GenBank/DDBJ whole genome shotgun (WGS) entry which is preliminary data.</text>
</comment>
<dbReference type="EMBL" id="SNRW01034485">
    <property type="protein sequence ID" value="KAA6355529.1"/>
    <property type="molecule type" value="Genomic_DNA"/>
</dbReference>
<sequence>MGPQIPAPNLLVQNRSLVGVCLILDERRKEWRAGEDAAAIFAAQLANTRRINLRNEMRILLQSLMGLIQETRRSEANKSSYKSRPKFSCKKKKGFCQSQLRLPTPQADVVLETLTE</sequence>
<evidence type="ECO:0000313" key="2">
    <source>
        <dbReference type="Proteomes" id="UP000324800"/>
    </source>
</evidence>
<reference evidence="1 2" key="1">
    <citation type="submission" date="2019-03" db="EMBL/GenBank/DDBJ databases">
        <title>Single cell metagenomics reveals metabolic interactions within the superorganism composed of flagellate Streblomastix strix and complex community of Bacteroidetes bacteria on its surface.</title>
        <authorList>
            <person name="Treitli S.C."/>
            <person name="Kolisko M."/>
            <person name="Husnik F."/>
            <person name="Keeling P."/>
            <person name="Hampl V."/>
        </authorList>
    </citation>
    <scope>NUCLEOTIDE SEQUENCE [LARGE SCALE GENOMIC DNA]</scope>
    <source>
        <strain evidence="1">ST1C</strain>
    </source>
</reference>
<protein>
    <submittedName>
        <fullName evidence="1">Uncharacterized protein</fullName>
    </submittedName>
</protein>
<name>A0A5J4TBK7_9EUKA</name>
<gene>
    <name evidence="1" type="ORF">EZS28_048944</name>
</gene>
<organism evidence="1 2">
    <name type="scientific">Streblomastix strix</name>
    <dbReference type="NCBI Taxonomy" id="222440"/>
    <lineage>
        <taxon>Eukaryota</taxon>
        <taxon>Metamonada</taxon>
        <taxon>Preaxostyla</taxon>
        <taxon>Oxymonadida</taxon>
        <taxon>Streblomastigidae</taxon>
        <taxon>Streblomastix</taxon>
    </lineage>
</organism>
<proteinExistence type="predicted"/>
<accession>A0A5J4TBK7</accession>
<evidence type="ECO:0000313" key="1">
    <source>
        <dbReference type="EMBL" id="KAA6355529.1"/>
    </source>
</evidence>
<dbReference type="AlphaFoldDB" id="A0A5J4TBK7"/>